<dbReference type="InterPro" id="IPR038595">
    <property type="entry name" value="LOR_sf"/>
</dbReference>
<evidence type="ECO:0000313" key="2">
    <source>
        <dbReference type="Proteomes" id="UP000087171"/>
    </source>
</evidence>
<dbReference type="eggNOG" id="ENOG502QUU9">
    <property type="taxonomic scope" value="Eukaryota"/>
</dbReference>
<dbReference type="KEGG" id="cam:101503491"/>
<protein>
    <submittedName>
        <fullName evidence="3">Protein LURP-one-related 15-like isoform X1</fullName>
    </submittedName>
</protein>
<dbReference type="PANTHER" id="PTHR31087">
    <property type="match status" value="1"/>
</dbReference>
<keyword evidence="2" id="KW-1185">Reference proteome</keyword>
<dbReference type="OrthoDB" id="97518at2759"/>
<evidence type="ECO:0000256" key="1">
    <source>
        <dbReference type="ARBA" id="ARBA00005437"/>
    </source>
</evidence>
<gene>
    <name evidence="3" type="primary">LOC101503491</name>
</gene>
<dbReference type="InterPro" id="IPR025659">
    <property type="entry name" value="Tubby-like_C"/>
</dbReference>
<dbReference type="InterPro" id="IPR007612">
    <property type="entry name" value="LOR"/>
</dbReference>
<dbReference type="GeneID" id="101503491"/>
<dbReference type="STRING" id="3827.A0A1S2Z4F2"/>
<dbReference type="PaxDb" id="3827-XP_004514891.1"/>
<dbReference type="Gene3D" id="2.40.160.200">
    <property type="entry name" value="LURP1-related"/>
    <property type="match status" value="1"/>
</dbReference>
<comment type="similarity">
    <text evidence="1">Belongs to the LOR family.</text>
</comment>
<dbReference type="Proteomes" id="UP000087171">
    <property type="component" value="Unplaced"/>
</dbReference>
<organism evidence="2 3">
    <name type="scientific">Cicer arietinum</name>
    <name type="common">Chickpea</name>
    <name type="synonym">Garbanzo</name>
    <dbReference type="NCBI Taxonomy" id="3827"/>
    <lineage>
        <taxon>Eukaryota</taxon>
        <taxon>Viridiplantae</taxon>
        <taxon>Streptophyta</taxon>
        <taxon>Embryophyta</taxon>
        <taxon>Tracheophyta</taxon>
        <taxon>Spermatophyta</taxon>
        <taxon>Magnoliopsida</taxon>
        <taxon>eudicotyledons</taxon>
        <taxon>Gunneridae</taxon>
        <taxon>Pentapetalae</taxon>
        <taxon>rosids</taxon>
        <taxon>fabids</taxon>
        <taxon>Fabales</taxon>
        <taxon>Fabaceae</taxon>
        <taxon>Papilionoideae</taxon>
        <taxon>50 kb inversion clade</taxon>
        <taxon>NPAAA clade</taxon>
        <taxon>Hologalegina</taxon>
        <taxon>IRL clade</taxon>
        <taxon>Cicereae</taxon>
        <taxon>Cicer</taxon>
    </lineage>
</organism>
<name>A0A1S2Z4F2_CICAR</name>
<sequence>MQKRHQSSIDIIGPQYRIPHFVDLVIVRKVTTLTDNFTVTDINGKIFFNLKAASLISLYDHRLLLDAAGKTVVLTLQRKVIFFMVKTRHDRWEAFRGESTELKDLIFSVKRSSIMFQLKTKLDVFLASNTKEEICDFKVKGSWFERSCVVYAGKSHNIVAQMHKKEIVESVAFGKDNLTVRVYPNIDYAFMVAVILILDEVNQEKIQQQ</sequence>
<accession>A0A1S2Z4F2</accession>
<reference evidence="3" key="1">
    <citation type="submission" date="2025-08" db="UniProtKB">
        <authorList>
            <consortium name="RefSeq"/>
        </authorList>
    </citation>
    <scope>IDENTIFICATION</scope>
    <source>
        <tissue evidence="3">Etiolated seedlings</tissue>
    </source>
</reference>
<dbReference type="SUPFAM" id="SSF54518">
    <property type="entry name" value="Tubby C-terminal domain-like"/>
    <property type="match status" value="1"/>
</dbReference>
<dbReference type="RefSeq" id="XP_004514891.1">
    <property type="nucleotide sequence ID" value="XM_004514834.3"/>
</dbReference>
<dbReference type="AlphaFoldDB" id="A0A1S2Z4F2"/>
<evidence type="ECO:0000313" key="3">
    <source>
        <dbReference type="RefSeq" id="XP_004514891.1"/>
    </source>
</evidence>
<proteinExistence type="inferred from homology"/>
<dbReference type="PANTHER" id="PTHR31087:SF58">
    <property type="entry name" value="OS07G0230700 PROTEIN"/>
    <property type="match status" value="1"/>
</dbReference>
<dbReference type="Pfam" id="PF04525">
    <property type="entry name" value="LOR"/>
    <property type="match status" value="1"/>
</dbReference>